<keyword evidence="3" id="KW-1185">Reference proteome</keyword>
<organism evidence="2 3">
    <name type="scientific">Catopsilia pomona nucleopolyhedrovirus</name>
    <dbReference type="NCBI Taxonomy" id="1850906"/>
    <lineage>
        <taxon>Viruses</taxon>
        <taxon>Viruses incertae sedis</taxon>
        <taxon>Naldaviricetes</taxon>
        <taxon>Lefavirales</taxon>
        <taxon>Baculoviridae</taxon>
        <taxon>Alphabaculovirus</taxon>
        <taxon>Alphabaculovirus capomonae</taxon>
    </lineage>
</organism>
<gene>
    <name evidence="2" type="ORF">CapoNPV_005</name>
</gene>
<sequence length="166" mass="19944">MFNRPFTAQFRAYSMRQFPMMKTTVIMMIINYNCNFIICTYMYNVVLFCKIKYFDLIYNFYWFNLRLFIMDNNDDDNDNRCIQLNVKYDHLLHKQFDDNVEVHKQIINSVTTANKTAIKNDSVYNVDNNVKYSIENCIINSTRLYTVSTENENDNINNYNSCIIKI</sequence>
<dbReference type="RefSeq" id="YP_009255262.1">
    <property type="nucleotide sequence ID" value="NC_030240.1"/>
</dbReference>
<keyword evidence="1" id="KW-1133">Transmembrane helix</keyword>
<protein>
    <submittedName>
        <fullName evidence="2">ORF_5</fullName>
    </submittedName>
</protein>
<dbReference type="KEGG" id="vg:27924229"/>
<evidence type="ECO:0000313" key="3">
    <source>
        <dbReference type="Proteomes" id="UP000203996"/>
    </source>
</evidence>
<evidence type="ECO:0000256" key="1">
    <source>
        <dbReference type="SAM" id="Phobius"/>
    </source>
</evidence>
<dbReference type="EMBL" id="KU565883">
    <property type="protein sequence ID" value="ANF29779.1"/>
    <property type="molecule type" value="Genomic_DNA"/>
</dbReference>
<dbReference type="GeneID" id="27924229"/>
<keyword evidence="1" id="KW-0472">Membrane</keyword>
<keyword evidence="1" id="KW-0812">Transmembrane</keyword>
<name>A0A172WZK6_9ABAC</name>
<reference evidence="2 3" key="1">
    <citation type="journal article" date="2016" name="PLoS ONE">
        <title>Genome Sequencing and Analysis of Catopsilia pomona nucleopolyhedrovirus: A Distinct Species in Group I Alphabaculovirus.</title>
        <authorList>
            <person name="Wang J."/>
            <person name="Zhu Z."/>
            <person name="Zhang L."/>
            <person name="Hou D."/>
            <person name="Wang M."/>
            <person name="Arif B."/>
            <person name="Kou Z."/>
            <person name="Wang H."/>
            <person name="Deng F."/>
            <person name="Hu Z."/>
        </authorList>
    </citation>
    <scope>NUCLEOTIDE SEQUENCE [LARGE SCALE GENOMIC DNA]</scope>
    <source>
        <strain evidence="2">416</strain>
    </source>
</reference>
<accession>A0A172WZK6</accession>
<dbReference type="Proteomes" id="UP000203996">
    <property type="component" value="Segment"/>
</dbReference>
<feature type="transmembrane region" description="Helical" evidence="1">
    <location>
        <begin position="21"/>
        <end position="43"/>
    </location>
</feature>
<evidence type="ECO:0000313" key="2">
    <source>
        <dbReference type="EMBL" id="ANF29779.1"/>
    </source>
</evidence>
<proteinExistence type="predicted"/>